<dbReference type="AlphaFoldDB" id="A0A6P3B665"/>
<evidence type="ECO:0000259" key="1">
    <source>
        <dbReference type="Pfam" id="PF09217"/>
    </source>
</evidence>
<protein>
    <recommendedName>
        <fullName evidence="1">Restriction endonuclease type II EcoRII N-terminal domain-containing protein</fullName>
    </recommendedName>
</protein>
<dbReference type="InterPro" id="IPR015300">
    <property type="entry name" value="DNA-bd_pseudobarrel_sf"/>
</dbReference>
<gene>
    <name evidence="2" type="ORF">BLA39750_06565</name>
</gene>
<dbReference type="InterPro" id="IPR023372">
    <property type="entry name" value="Rest_endonuc_II_EcoRII_N"/>
</dbReference>
<dbReference type="EMBL" id="CABVQN010000044">
    <property type="protein sequence ID" value="VWD54730.1"/>
    <property type="molecule type" value="Genomic_DNA"/>
</dbReference>
<organism evidence="2 3">
    <name type="scientific">Burkholderia lata (strain ATCC 17760 / DSM 23089 / LMG 22485 / NCIMB 9086 / R18194 / 383)</name>
    <dbReference type="NCBI Taxonomy" id="482957"/>
    <lineage>
        <taxon>Bacteria</taxon>
        <taxon>Pseudomonadati</taxon>
        <taxon>Pseudomonadota</taxon>
        <taxon>Betaproteobacteria</taxon>
        <taxon>Burkholderiales</taxon>
        <taxon>Burkholderiaceae</taxon>
        <taxon>Burkholderia</taxon>
        <taxon>Burkholderia cepacia complex</taxon>
    </lineage>
</organism>
<dbReference type="Gene3D" id="2.40.330.10">
    <property type="entry name" value="DNA-binding pseudobarrel domain"/>
    <property type="match status" value="1"/>
</dbReference>
<feature type="domain" description="Restriction endonuclease type II EcoRII N-terminal" evidence="1">
    <location>
        <begin position="10"/>
        <end position="61"/>
    </location>
</feature>
<dbReference type="SUPFAM" id="SSF101936">
    <property type="entry name" value="DNA-binding pseudobarrel domain"/>
    <property type="match status" value="1"/>
</dbReference>
<evidence type="ECO:0000313" key="3">
    <source>
        <dbReference type="Proteomes" id="UP000494110"/>
    </source>
</evidence>
<name>A0A6P3B665_BURL3</name>
<accession>A0A6P3B665</accession>
<proteinExistence type="predicted"/>
<dbReference type="Proteomes" id="UP000494110">
    <property type="component" value="Unassembled WGS sequence"/>
</dbReference>
<dbReference type="Pfam" id="PF09217">
    <property type="entry name" value="EcoRII-N"/>
    <property type="match status" value="1"/>
</dbReference>
<evidence type="ECO:0000313" key="2">
    <source>
        <dbReference type="EMBL" id="VWD54730.1"/>
    </source>
</evidence>
<sequence>MPKEPELLAFFPELNSVEYNPRVHLRFLDQGGTFWEFAFIYYNNKFFGGTRNEYRLTRMTKYIRQSGLVAGDELTLSREGDRYLVSHRRERKLTRSGSVLRLGTGWRVVPI</sequence>
<reference evidence="2 3" key="1">
    <citation type="submission" date="2019-09" db="EMBL/GenBank/DDBJ databases">
        <authorList>
            <person name="Depoorter E."/>
        </authorList>
    </citation>
    <scope>NUCLEOTIDE SEQUENCE [LARGE SCALE GENOMIC DNA]</scope>
    <source>
        <strain evidence="2">R-39750</strain>
    </source>
</reference>